<dbReference type="UniPathway" id="UPA00906">
    <property type="reaction ID" value="UER00896"/>
</dbReference>
<comment type="cofactor">
    <cofactor evidence="1 8 9">
        <name>pyridoxal 5'-phosphate</name>
        <dbReference type="ChEBI" id="CHEBI:597326"/>
    </cofactor>
</comment>
<keyword evidence="3 8" id="KW-0808">Transferase</keyword>
<evidence type="ECO:0000256" key="5">
    <source>
        <dbReference type="ARBA" id="ARBA00022917"/>
    </source>
</evidence>
<comment type="similarity">
    <text evidence="7 8">Belongs to the SelA family.</text>
</comment>
<dbReference type="GO" id="GO:0001514">
    <property type="term" value="P:selenocysteine incorporation"/>
    <property type="evidence" value="ECO:0007669"/>
    <property type="project" value="UniProtKB-UniRule"/>
</dbReference>
<dbReference type="SUPFAM" id="SSF53383">
    <property type="entry name" value="PLP-dependent transferases"/>
    <property type="match status" value="1"/>
</dbReference>
<evidence type="ECO:0000256" key="1">
    <source>
        <dbReference type="ARBA" id="ARBA00001933"/>
    </source>
</evidence>
<reference evidence="10 11" key="1">
    <citation type="submission" date="2019-03" db="EMBL/GenBank/DDBJ databases">
        <title>Roseomonas sp. a novel Roseomonas species isolated from Sea whip Gorgonian.</title>
        <authorList>
            <person name="Li F."/>
            <person name="Pan X."/>
            <person name="Huang S."/>
            <person name="Li Z."/>
            <person name="Meng B."/>
        </authorList>
    </citation>
    <scope>NUCLEOTIDE SEQUENCE [LARGE SCALE GENOMIC DNA]</scope>
    <source>
        <strain evidence="10 11">M0104</strain>
    </source>
</reference>
<dbReference type="Pfam" id="PF03841">
    <property type="entry name" value="SelA"/>
    <property type="match status" value="1"/>
</dbReference>
<dbReference type="AlphaFoldDB" id="A0A845BPX6"/>
<evidence type="ECO:0000256" key="2">
    <source>
        <dbReference type="ARBA" id="ARBA00022490"/>
    </source>
</evidence>
<comment type="subcellular location">
    <subcellularLocation>
        <location evidence="8">Cytoplasm</location>
    </subcellularLocation>
</comment>
<evidence type="ECO:0000256" key="3">
    <source>
        <dbReference type="ARBA" id="ARBA00022679"/>
    </source>
</evidence>
<dbReference type="InterPro" id="IPR004534">
    <property type="entry name" value="SelA_trans"/>
</dbReference>
<dbReference type="EMBL" id="SNVJ01000022">
    <property type="protein sequence ID" value="MXP65459.1"/>
    <property type="molecule type" value="Genomic_DNA"/>
</dbReference>
<sequence>MPQVQRLLERPGAAPLIREFSHAAVAATLRAILDHIRATLRDAAAPEIPAPEAMLARAGEMLREARRPVLRRVVNATGILLHTNLGRAPLAPEAVAAAAEAGRGYSNLEFDLAAGARGSRMQGVEPLLRQLTGAEAALVLNNNAAAVLLALSGLAAGGEVIVSRGELVEIGGGFRIPDVIRQGGARLVEVGSTNKTRLADYRAAITPETRVLLKVHRSNFRILGFSAEASVAELATLARAHGLLVMEDLGSGTLADLRPLGHRHEPTVPECLVAGADLVAFSGDKLLGGPQAGVLVGRHAAIDPLRRHPLLRAMRLDKMTLAALEATLRLHRDAPQRLPVLRMLGQGEAELRARAERLAGLLAGAAEAIVVASEGHAGGGALPGEGVASQAVSLAVPGLAAEELARRLRLQQPAVIGRIAAGRLLLDMLAVSEDEVPEIAGAVRAAGEPA</sequence>
<evidence type="ECO:0000256" key="9">
    <source>
        <dbReference type="PIRSR" id="PIRSR618319-50"/>
    </source>
</evidence>
<keyword evidence="2 8" id="KW-0963">Cytoplasm</keyword>
<dbReference type="Gene3D" id="3.40.640.10">
    <property type="entry name" value="Type I PLP-dependent aspartate aminotransferase-like (Major domain)"/>
    <property type="match status" value="1"/>
</dbReference>
<keyword evidence="11" id="KW-1185">Reference proteome</keyword>
<comment type="pathway">
    <text evidence="8">Aminoacyl-tRNA biosynthesis; selenocysteinyl-tRNA(Sec) biosynthesis; selenocysteinyl-tRNA(Sec) from L-seryl-tRNA(Sec) (bacterial route): step 1/1.</text>
</comment>
<dbReference type="PANTHER" id="PTHR32328:SF0">
    <property type="entry name" value="L-SERYL-TRNA(SEC) SELENIUM TRANSFERASE"/>
    <property type="match status" value="1"/>
</dbReference>
<dbReference type="OrthoDB" id="9787096at2"/>
<keyword evidence="6 8" id="KW-0711">Selenium</keyword>
<keyword evidence="4 8" id="KW-0663">Pyridoxal phosphate</keyword>
<accession>A0A845BPX6</accession>
<comment type="catalytic activity">
    <reaction evidence="8">
        <text>L-seryl-tRNA(Sec) + selenophosphate + H(+) = L-selenocysteinyl-tRNA(Sec) + phosphate</text>
        <dbReference type="Rhea" id="RHEA:22728"/>
        <dbReference type="Rhea" id="RHEA-COMP:9742"/>
        <dbReference type="Rhea" id="RHEA-COMP:9743"/>
        <dbReference type="ChEBI" id="CHEBI:15378"/>
        <dbReference type="ChEBI" id="CHEBI:16144"/>
        <dbReference type="ChEBI" id="CHEBI:43474"/>
        <dbReference type="ChEBI" id="CHEBI:78533"/>
        <dbReference type="ChEBI" id="CHEBI:78573"/>
        <dbReference type="EC" id="2.9.1.1"/>
    </reaction>
</comment>
<evidence type="ECO:0000256" key="7">
    <source>
        <dbReference type="ARBA" id="ARBA00044507"/>
    </source>
</evidence>
<dbReference type="HAMAP" id="MF_00423">
    <property type="entry name" value="SelA"/>
    <property type="match status" value="1"/>
</dbReference>
<dbReference type="InterPro" id="IPR015424">
    <property type="entry name" value="PyrdxlP-dep_Trfase"/>
</dbReference>
<dbReference type="InterPro" id="IPR015421">
    <property type="entry name" value="PyrdxlP-dep_Trfase_major"/>
</dbReference>
<dbReference type="GO" id="GO:0001717">
    <property type="term" value="P:conversion of seryl-tRNAsec to selenocys-tRNAsec"/>
    <property type="evidence" value="ECO:0007669"/>
    <property type="project" value="UniProtKB-UniRule"/>
</dbReference>
<proteinExistence type="inferred from homology"/>
<gene>
    <name evidence="8" type="primary">selA</name>
    <name evidence="10" type="ORF">E0493_19095</name>
</gene>
<evidence type="ECO:0000256" key="6">
    <source>
        <dbReference type="ARBA" id="ARBA00023266"/>
    </source>
</evidence>
<dbReference type="PANTHER" id="PTHR32328">
    <property type="entry name" value="L-SERYL-TRNA(SEC) SELENIUM TRANSFERASE"/>
    <property type="match status" value="1"/>
</dbReference>
<evidence type="ECO:0000256" key="4">
    <source>
        <dbReference type="ARBA" id="ARBA00022898"/>
    </source>
</evidence>
<dbReference type="EC" id="2.9.1.1" evidence="8"/>
<protein>
    <recommendedName>
        <fullName evidence="8">L-seryl-tRNA(Sec) selenium transferase</fullName>
        <ecNumber evidence="8">2.9.1.1</ecNumber>
    </recommendedName>
    <alternativeName>
        <fullName evidence="8">Selenocysteine synthase</fullName>
        <shortName evidence="8">Sec synthase</shortName>
    </alternativeName>
    <alternativeName>
        <fullName evidence="8">Selenocysteinyl-tRNA(Sec) synthase</fullName>
    </alternativeName>
</protein>
<dbReference type="Gene3D" id="3.90.1150.180">
    <property type="match status" value="1"/>
</dbReference>
<comment type="function">
    <text evidence="8">Converts seryl-tRNA(Sec) to selenocysteinyl-tRNA(Sec) required for selenoprotein biosynthesis.</text>
</comment>
<dbReference type="GO" id="GO:0005737">
    <property type="term" value="C:cytoplasm"/>
    <property type="evidence" value="ECO:0007669"/>
    <property type="project" value="UniProtKB-SubCell"/>
</dbReference>
<evidence type="ECO:0000256" key="8">
    <source>
        <dbReference type="HAMAP-Rule" id="MF_00423"/>
    </source>
</evidence>
<comment type="caution">
    <text evidence="10">The sequence shown here is derived from an EMBL/GenBank/DDBJ whole genome shotgun (WGS) entry which is preliminary data.</text>
</comment>
<evidence type="ECO:0000313" key="10">
    <source>
        <dbReference type="EMBL" id="MXP65459.1"/>
    </source>
</evidence>
<keyword evidence="5 8" id="KW-0648">Protein biosynthesis</keyword>
<name>A0A845BPX6_9PROT</name>
<evidence type="ECO:0000313" key="11">
    <source>
        <dbReference type="Proteomes" id="UP000460715"/>
    </source>
</evidence>
<organism evidence="10 11">
    <name type="scientific">Teichococcus coralli</name>
    <dbReference type="NCBI Taxonomy" id="2545983"/>
    <lineage>
        <taxon>Bacteria</taxon>
        <taxon>Pseudomonadati</taxon>
        <taxon>Pseudomonadota</taxon>
        <taxon>Alphaproteobacteria</taxon>
        <taxon>Acetobacterales</taxon>
        <taxon>Roseomonadaceae</taxon>
        <taxon>Roseomonas</taxon>
    </lineage>
</organism>
<dbReference type="NCBIfam" id="TIGR00474">
    <property type="entry name" value="selA"/>
    <property type="match status" value="1"/>
</dbReference>
<dbReference type="GO" id="GO:0004125">
    <property type="term" value="F:L-seryl-tRNA(Sec) selenium transferase activity"/>
    <property type="evidence" value="ECO:0007669"/>
    <property type="project" value="UniProtKB-UniRule"/>
</dbReference>
<dbReference type="InterPro" id="IPR018319">
    <property type="entry name" value="SelA-like"/>
</dbReference>
<dbReference type="Proteomes" id="UP000460715">
    <property type="component" value="Unassembled WGS sequence"/>
</dbReference>
<feature type="modified residue" description="N6-(pyridoxal phosphate)lysine" evidence="8 9">
    <location>
        <position position="285"/>
    </location>
</feature>